<reference evidence="2" key="1">
    <citation type="submission" date="2011-11" db="EMBL/GenBank/DDBJ databases">
        <title>Complete sequence of Desulfosporosinus orientis DSM 765.</title>
        <authorList>
            <person name="Lucas S."/>
            <person name="Han J."/>
            <person name="Lapidus A."/>
            <person name="Cheng J.-F."/>
            <person name="Goodwin L."/>
            <person name="Pitluck S."/>
            <person name="Peters L."/>
            <person name="Ovchinnikova G."/>
            <person name="Teshima H."/>
            <person name="Detter J.C."/>
            <person name="Han C."/>
            <person name="Tapia R."/>
            <person name="Land M."/>
            <person name="Hauser L."/>
            <person name="Kyrpides N."/>
            <person name="Ivanova N."/>
            <person name="Pagani I."/>
            <person name="Pester M."/>
            <person name="Spring S."/>
            <person name="Ollivier B."/>
            <person name="Rattei T."/>
            <person name="Klenk H.-P."/>
            <person name="Wagner M."/>
            <person name="Loy A."/>
            <person name="Woyke T."/>
        </authorList>
    </citation>
    <scope>NUCLEOTIDE SEQUENCE [LARGE SCALE GENOMIC DNA]</scope>
    <source>
        <strain evidence="2">ATCC 19365 / DSM 765 / NCIMB 8382 / VKM B-1628</strain>
    </source>
</reference>
<reference evidence="1 2" key="2">
    <citation type="journal article" date="2012" name="J. Bacteriol.">
        <title>Complete genome sequences of Desulfosporosinus orientis DSM765T, Desulfosporosinus youngiae DSM17734T, Desulfosporosinus meridiei DSM13257T, and Desulfosporosinus acidiphilus DSM22704T.</title>
        <authorList>
            <person name="Pester M."/>
            <person name="Brambilla E."/>
            <person name="Alazard D."/>
            <person name="Rattei T."/>
            <person name="Weinmaier T."/>
            <person name="Han J."/>
            <person name="Lucas S."/>
            <person name="Lapidus A."/>
            <person name="Cheng J.F."/>
            <person name="Goodwin L."/>
            <person name="Pitluck S."/>
            <person name="Peters L."/>
            <person name="Ovchinnikova G."/>
            <person name="Teshima H."/>
            <person name="Detter J.C."/>
            <person name="Han C.S."/>
            <person name="Tapia R."/>
            <person name="Land M.L."/>
            <person name="Hauser L."/>
            <person name="Kyrpides N.C."/>
            <person name="Ivanova N.N."/>
            <person name="Pagani I."/>
            <person name="Huntmann M."/>
            <person name="Wei C.L."/>
            <person name="Davenport K.W."/>
            <person name="Daligault H."/>
            <person name="Chain P.S."/>
            <person name="Chen A."/>
            <person name="Mavromatis K."/>
            <person name="Markowitz V."/>
            <person name="Szeto E."/>
            <person name="Mikhailova N."/>
            <person name="Pati A."/>
            <person name="Wagner M."/>
            <person name="Woyke T."/>
            <person name="Ollivier B."/>
            <person name="Klenk H.P."/>
            <person name="Spring S."/>
            <person name="Loy A."/>
        </authorList>
    </citation>
    <scope>NUCLEOTIDE SEQUENCE [LARGE SCALE GENOMIC DNA]</scope>
    <source>
        <strain evidence="2">ATCC 19365 / DSM 765 / NCIMB 8382 / VKM B-1628</strain>
    </source>
</reference>
<evidence type="ECO:0000313" key="1">
    <source>
        <dbReference type="EMBL" id="AET67063.1"/>
    </source>
</evidence>
<protein>
    <submittedName>
        <fullName evidence="1">Uncharacterized protein</fullName>
    </submittedName>
</protein>
<dbReference type="HOGENOM" id="CLU_3215379_0_0_9"/>
<evidence type="ECO:0000313" key="2">
    <source>
        <dbReference type="Proteomes" id="UP000006346"/>
    </source>
</evidence>
<organism evidence="1 2">
    <name type="scientific">Desulfosporosinus orientis (strain ATCC 19365 / DSM 765 / NCIMB 8382 / VKM B-1628 / Singapore I)</name>
    <name type="common">Desulfotomaculum orientis</name>
    <dbReference type="NCBI Taxonomy" id="768706"/>
    <lineage>
        <taxon>Bacteria</taxon>
        <taxon>Bacillati</taxon>
        <taxon>Bacillota</taxon>
        <taxon>Clostridia</taxon>
        <taxon>Eubacteriales</taxon>
        <taxon>Desulfitobacteriaceae</taxon>
        <taxon>Desulfosporosinus</taxon>
    </lineage>
</organism>
<sequence>MGGDYPTEAEIETHLYKCVSEFMKGDRNENTRYHETLEWQKADK</sequence>
<name>G7W8C3_DESOD</name>
<accession>G7W8C3</accession>
<keyword evidence="2" id="KW-1185">Reference proteome</keyword>
<dbReference type="PATRIC" id="fig|768706.3.peg.1391"/>
<dbReference type="Proteomes" id="UP000006346">
    <property type="component" value="Chromosome"/>
</dbReference>
<dbReference type="AlphaFoldDB" id="G7W8C3"/>
<dbReference type="KEGG" id="dor:Desor_1405"/>
<gene>
    <name evidence="1" type="ordered locus">Desor_1405</name>
</gene>
<proteinExistence type="predicted"/>
<dbReference type="EMBL" id="CP003108">
    <property type="protein sequence ID" value="AET67063.1"/>
    <property type="molecule type" value="Genomic_DNA"/>
</dbReference>